<dbReference type="InterPro" id="IPR051203">
    <property type="entry name" value="Polysaccharide_Synthase-Rel"/>
</dbReference>
<dbReference type="PANTHER" id="PTHR43318:SF1">
    <property type="entry name" value="POLYSACCHARIDE BIOSYNTHESIS PROTEIN EPSC-RELATED"/>
    <property type="match status" value="1"/>
</dbReference>
<gene>
    <name evidence="4" type="ORF">H9L23_09540</name>
</gene>
<name>A0A7G9QLR5_9SPHI</name>
<keyword evidence="2" id="KW-0812">Transmembrane</keyword>
<dbReference type="Pfam" id="PF02719">
    <property type="entry name" value="Polysacc_synt_2"/>
    <property type="match status" value="1"/>
</dbReference>
<dbReference type="KEGG" id="proe:H9L23_09540"/>
<dbReference type="EMBL" id="CP060723">
    <property type="protein sequence ID" value="QNN44290.1"/>
    <property type="molecule type" value="Genomic_DNA"/>
</dbReference>
<organism evidence="4 5">
    <name type="scientific">Pedobacter roseus</name>
    <dbReference type="NCBI Taxonomy" id="336820"/>
    <lineage>
        <taxon>Bacteria</taxon>
        <taxon>Pseudomonadati</taxon>
        <taxon>Bacteroidota</taxon>
        <taxon>Sphingobacteriia</taxon>
        <taxon>Sphingobacteriales</taxon>
        <taxon>Sphingobacteriaceae</taxon>
        <taxon>Pedobacter</taxon>
    </lineage>
</organism>
<dbReference type="PANTHER" id="PTHR43318">
    <property type="entry name" value="UDP-N-ACETYLGLUCOSAMINE 4,6-DEHYDRATASE"/>
    <property type="match status" value="1"/>
</dbReference>
<keyword evidence="2" id="KW-1133">Transmembrane helix</keyword>
<dbReference type="CDD" id="cd05237">
    <property type="entry name" value="UDP_invert_4-6DH_SDR_e"/>
    <property type="match status" value="1"/>
</dbReference>
<proteinExistence type="inferred from homology"/>
<feature type="transmembrane region" description="Helical" evidence="2">
    <location>
        <begin position="12"/>
        <end position="36"/>
    </location>
</feature>
<dbReference type="Proteomes" id="UP000515806">
    <property type="component" value="Chromosome"/>
</dbReference>
<dbReference type="SUPFAM" id="SSF51735">
    <property type="entry name" value="NAD(P)-binding Rossmann-fold domains"/>
    <property type="match status" value="1"/>
</dbReference>
<feature type="transmembrane region" description="Helical" evidence="2">
    <location>
        <begin position="111"/>
        <end position="132"/>
    </location>
</feature>
<dbReference type="AlphaFoldDB" id="A0A7G9QLR5"/>
<evidence type="ECO:0000256" key="2">
    <source>
        <dbReference type="SAM" id="Phobius"/>
    </source>
</evidence>
<keyword evidence="5" id="KW-1185">Reference proteome</keyword>
<accession>A0A7G9QLR5</accession>
<protein>
    <submittedName>
        <fullName evidence="4">Polysaccharide biosynthesis protein</fullName>
    </submittedName>
</protein>
<evidence type="ECO:0000256" key="1">
    <source>
        <dbReference type="ARBA" id="ARBA00007430"/>
    </source>
</evidence>
<comment type="similarity">
    <text evidence="1">Belongs to the polysaccharide synthase family.</text>
</comment>
<sequence length="638" mass="72687">MVRKQTEGRTRSRWLIFLIDQVIVCWSLSLSLFVVMQFNFSIVQRGYFFIYLFSYLLITSSVFLAMRIHTGIVRYANLDDVYRIFMATLISGICYWLFIELIVTPYLKKGWTGFNLALIFNFFISSSLLILLRVYVRQGYNHLNIPSEHKVETVLIYSRTGSAIILKQALEAQRENNFNILGYINNDPDKVGKYIQQKKIYHSSSISYLKKKFKLEKVLICGDDLDYGERKSILDKCMSEDIKVSLLPPPSQWACGRLSNSQIKELNINDLLQREPIVLNKEKILSEITGKRVLVTGAAGSIGSEIVRQLIGYSPELIILCDQAESPLHELQLELMDRYPDCRVVIFMANIQDRLRTYQLFDLYRPELVFHAAAYKHVPLMENNPTEAIMTNVFGTKNIASLSKRFEVEKFVMISTDKAVNPTNVMGATKRLAEIYIQTLQNNENENFNHTGTRFITTRFGNVLGSNGSVVPRFRAQIDAGGPVTVTHPEITRYFMTIPEAVELVMEAASMGKGGEIFVFDMGEAIKIVDLAINMIKLAGLAPQKDIDIVFTGLRPGEKLYEELLNNEEATMATHHRKIKIARVKHYLSGAVEELLDNLWKAKCSGNEIDMIGLIKKMIPEYRSNNSVFEKLDSPVAV</sequence>
<feature type="domain" description="Polysaccharide biosynthesis protein CapD-like" evidence="3">
    <location>
        <begin position="293"/>
        <end position="582"/>
    </location>
</feature>
<feature type="transmembrane region" description="Helical" evidence="2">
    <location>
        <begin position="81"/>
        <end position="99"/>
    </location>
</feature>
<dbReference type="InterPro" id="IPR036291">
    <property type="entry name" value="NAD(P)-bd_dom_sf"/>
</dbReference>
<dbReference type="InterPro" id="IPR003869">
    <property type="entry name" value="Polysac_CapD-like"/>
</dbReference>
<dbReference type="Gene3D" id="3.40.50.720">
    <property type="entry name" value="NAD(P)-binding Rossmann-like Domain"/>
    <property type="match status" value="2"/>
</dbReference>
<reference evidence="4 5" key="1">
    <citation type="submission" date="2020-08" db="EMBL/GenBank/DDBJ databases">
        <title>Genome sequence of Pedobacter roseus KACC 11594T.</title>
        <authorList>
            <person name="Hyun D.-W."/>
            <person name="Bae J.-W."/>
        </authorList>
    </citation>
    <scope>NUCLEOTIDE SEQUENCE [LARGE SCALE GENOMIC DNA]</scope>
    <source>
        <strain evidence="4 5">KACC 11594</strain>
    </source>
</reference>
<evidence type="ECO:0000313" key="5">
    <source>
        <dbReference type="Proteomes" id="UP000515806"/>
    </source>
</evidence>
<evidence type="ECO:0000259" key="3">
    <source>
        <dbReference type="Pfam" id="PF02719"/>
    </source>
</evidence>
<dbReference type="RefSeq" id="WP_187594735.1">
    <property type="nucleotide sequence ID" value="NZ_CP060723.1"/>
</dbReference>
<feature type="transmembrane region" description="Helical" evidence="2">
    <location>
        <begin position="48"/>
        <end position="69"/>
    </location>
</feature>
<keyword evidence="2" id="KW-0472">Membrane</keyword>
<evidence type="ECO:0000313" key="4">
    <source>
        <dbReference type="EMBL" id="QNN44290.1"/>
    </source>
</evidence>